<dbReference type="SUPFAM" id="SSF55073">
    <property type="entry name" value="Nucleotide cyclase"/>
    <property type="match status" value="1"/>
</dbReference>
<evidence type="ECO:0000256" key="9">
    <source>
        <dbReference type="SAM" id="MobiDB-lite"/>
    </source>
</evidence>
<dbReference type="VEuPathDB" id="AmoebaDB:NF0105790"/>
<feature type="transmembrane region" description="Helical" evidence="10">
    <location>
        <begin position="1244"/>
        <end position="1266"/>
    </location>
</feature>
<protein>
    <recommendedName>
        <fullName evidence="11">Guanylate cyclase domain-containing protein</fullName>
    </recommendedName>
</protein>
<feature type="coiled-coil region" evidence="8">
    <location>
        <begin position="621"/>
        <end position="693"/>
    </location>
</feature>
<comment type="subcellular location">
    <subcellularLocation>
        <location evidence="1">Membrane</location>
    </subcellularLocation>
</comment>
<feature type="transmembrane region" description="Helical" evidence="10">
    <location>
        <begin position="947"/>
        <end position="970"/>
    </location>
</feature>
<dbReference type="CDD" id="cd07302">
    <property type="entry name" value="CHD"/>
    <property type="match status" value="1"/>
</dbReference>
<dbReference type="SUPFAM" id="SSF55785">
    <property type="entry name" value="PYP-like sensor domain (PAS domain)"/>
    <property type="match status" value="1"/>
</dbReference>
<dbReference type="EMBL" id="VFQX01000061">
    <property type="protein sequence ID" value="KAF0973348.1"/>
    <property type="molecule type" value="Genomic_DNA"/>
</dbReference>
<dbReference type="PANTHER" id="PTHR11920">
    <property type="entry name" value="GUANYLYL CYCLASE"/>
    <property type="match status" value="1"/>
</dbReference>
<dbReference type="PROSITE" id="PS00452">
    <property type="entry name" value="GUANYLATE_CYCLASE_1"/>
    <property type="match status" value="1"/>
</dbReference>
<dbReference type="OrthoDB" id="10258233at2759"/>
<feature type="transmembrane region" description="Helical" evidence="10">
    <location>
        <begin position="232"/>
        <end position="256"/>
    </location>
</feature>
<feature type="region of interest" description="Disordered" evidence="9">
    <location>
        <begin position="15"/>
        <end position="43"/>
    </location>
</feature>
<evidence type="ECO:0000313" key="13">
    <source>
        <dbReference type="Proteomes" id="UP000444721"/>
    </source>
</evidence>
<evidence type="ECO:0000256" key="4">
    <source>
        <dbReference type="ARBA" id="ARBA00022989"/>
    </source>
</evidence>
<dbReference type="Gene3D" id="3.30.450.20">
    <property type="entry name" value="PAS domain"/>
    <property type="match status" value="1"/>
</dbReference>
<evidence type="ECO:0000256" key="5">
    <source>
        <dbReference type="ARBA" id="ARBA00023136"/>
    </source>
</evidence>
<evidence type="ECO:0000256" key="3">
    <source>
        <dbReference type="ARBA" id="ARBA00022741"/>
    </source>
</evidence>
<dbReference type="GO" id="GO:0016849">
    <property type="term" value="F:phosphorus-oxygen lyase activity"/>
    <property type="evidence" value="ECO:0007669"/>
    <property type="project" value="InterPro"/>
</dbReference>
<feature type="transmembrane region" description="Helical" evidence="10">
    <location>
        <begin position="331"/>
        <end position="353"/>
    </location>
</feature>
<feature type="domain" description="Guanylate cyclase" evidence="11">
    <location>
        <begin position="1502"/>
        <end position="1630"/>
    </location>
</feature>
<dbReference type="InterPro" id="IPR018297">
    <property type="entry name" value="A/G_cyclase_CS"/>
</dbReference>
<keyword evidence="5 10" id="KW-0472">Membrane</keyword>
<dbReference type="PANTHER" id="PTHR11920:SF335">
    <property type="entry name" value="GUANYLATE CYCLASE"/>
    <property type="match status" value="1"/>
</dbReference>
<dbReference type="SMART" id="SM00044">
    <property type="entry name" value="CYCc"/>
    <property type="match status" value="1"/>
</dbReference>
<feature type="transmembrane region" description="Helical" evidence="10">
    <location>
        <begin position="300"/>
        <end position="319"/>
    </location>
</feature>
<dbReference type="VEuPathDB" id="AmoebaDB:FDP41_008555"/>
<evidence type="ECO:0000259" key="11">
    <source>
        <dbReference type="PROSITE" id="PS50125"/>
    </source>
</evidence>
<sequence length="1754" mass="198026">MNSRFVPNTIQASFESGEDSHDQAATSMIDSGTSKTSNQSSSVLTSAGTATRVRDQLFMFLVNVNSKTRKISNRKEAFLNALLYAYVFYVSVVVSSYSSLYLYDHQSGDSASSGTTHAFSNWGRVGGWIWRVLFYPIHFALEHYPYVALVALSCVFVALEAAFLSSLYLFRWLSDRGHAALPQIRRVLRWVEIAFVIFSPFMTWVHCVPLSVHSQLQTLIYFPQVSFSSSMNIAFVAIGVVGCVLQSVAVVVGVFISVETIPPYMKYVLFSMEREYPLIVLILTNMASVLVTTVCGPQNMIASSCIKIVLGLVTCLFFIKALPFYKRWENSIAIGVVSCKVIGPIGYLISSFFTGNAGNDIETIGGAITGATLAAFLIVFIVGFVASEIYLRVIVSIVRKPLLDYFNNKGSSKSGAVQLYNQFESSKEMKYLNTFIKFALSNFDTTEDSDFLIANNFVTKCASSKALVNVDFLILSALYFGFFGLEEDQLMNTVTAVSNLSRAYKQAPSIIQRYHLVLRTKEIETNASNAKTFNMELKQQMTNVDKKQQVVMYFHREFFKELLIEKSSITKLENINRTICKLLQDCDNRFRNMFLSHRNNKTLLRAYASYLENCRWETDTAKQLYEEANMLEEEDARRENKKKINSNLMQNPLTASQKLLMAKNKIVPAVRSYDQFEEQEYQIEEEAAAAEGNPAQDFVMVDEKPTDDDNWESVSVAGNEDEKKAQFYRAAINTREDSSAYRIWFAIFCVLSTLVVATCLITSLLLLQNFSKQISLQEKVCSLSGIPHLLNGQIRAVQARLNMASHEIDRIELAEMKIIARDHMQLLLNKVHDVQMASTSGEFIDQVVKTYTKVEWKYYVPTSQPDESLMPIYEVSNASIGDFVDITLDSGEDILGMINDLTEFNKTVSNYPFLMVYLNRDIIANAFDSFCVSFLEGTKTTTQQSSIIFHSIYGIVLGLYLIFMLIYVAVMRTQLLQISRLISAVFRKIPNNEMGKIFHSFSAKVEDNHLHKVKITLFTPQVLFSATTMVVVAIVVIVWILLIIEYNMNAQKAQTTMIATNSLNTVVKSTMLVNFNLIETAKKSQLISTSFAELKRVNQEQLIVATSTWRALSVGMESQNYKSAVYNVFPEIDQLLIGGCTNSSNTTAKIESPIPYNASEVSEEKLQSILSQYPNAACLGMEDLIDIISSHSTELTQQFFSGFLSKEMSMEIYFSHVYYYSVAFSQKIFKFISTFVNLSKSPSIAITYTCAFSGLALLLILFYLSFDSLQTFWEEKHAMRTLLNYTHWSVIETQDYLKDYVLSHEISGYTYQFLNKFKNRELKGKTSDSKNDMDDPMSVTRSILSAAVDGVAICSQTGRELSLVIQEFNKSAEEMFMHKRNEIFGLDISLMFSPESHSQIKKILSGMMSSSASCSDILETNCLRKNKSTFPAKVTICLTYFQKKPIVTFFFRDVTMEKKQNSLIQEEKQKSEQLLLNILPKPVATRLLEGERNIYEKIPDLSVFFSDMVGFTSMSSKMEASELVAMLNEIVECFDVLTDKHGLDKIKTIGDAYFCVGGAYASKVSDHPERMLKFCIDIFTFLHKYNKEKKKRVNVRIGIHTGAAVGGVIGTKKFAFDLWGDTINTASRMESTGVAGRVQISRSCYERVHDLGYQFEEREPIEVKGKGQMQTYLLAAKHHPSPIPIEENLNVVSENKSFDESSNSSTKEFLITKTLARTLTSGDNLFEVDKDIEVKSNKSNKSVKTNSQPNILLK</sequence>
<proteinExistence type="inferred from homology"/>
<feature type="transmembrane region" description="Helical" evidence="10">
    <location>
        <begin position="77"/>
        <end position="97"/>
    </location>
</feature>
<feature type="transmembrane region" description="Helical" evidence="10">
    <location>
        <begin position="365"/>
        <end position="391"/>
    </location>
</feature>
<dbReference type="GO" id="GO:0016020">
    <property type="term" value="C:membrane"/>
    <property type="evidence" value="ECO:0007669"/>
    <property type="project" value="UniProtKB-SubCell"/>
</dbReference>
<feature type="transmembrane region" description="Helical" evidence="10">
    <location>
        <begin position="743"/>
        <end position="767"/>
    </location>
</feature>
<dbReference type="InterPro" id="IPR000014">
    <property type="entry name" value="PAS"/>
</dbReference>
<comment type="caution">
    <text evidence="12">The sequence shown here is derived from an EMBL/GenBank/DDBJ whole genome shotgun (WGS) entry which is preliminary data.</text>
</comment>
<dbReference type="InterPro" id="IPR001054">
    <property type="entry name" value="A/G_cyclase"/>
</dbReference>
<organism evidence="12 13">
    <name type="scientific">Naegleria fowleri</name>
    <name type="common">Brain eating amoeba</name>
    <dbReference type="NCBI Taxonomy" id="5763"/>
    <lineage>
        <taxon>Eukaryota</taxon>
        <taxon>Discoba</taxon>
        <taxon>Heterolobosea</taxon>
        <taxon>Tetramitia</taxon>
        <taxon>Eutetramitia</taxon>
        <taxon>Vahlkampfiidae</taxon>
        <taxon>Naegleria</taxon>
    </lineage>
</organism>
<dbReference type="Proteomes" id="UP000444721">
    <property type="component" value="Unassembled WGS sequence"/>
</dbReference>
<dbReference type="GO" id="GO:0000166">
    <property type="term" value="F:nucleotide binding"/>
    <property type="evidence" value="ECO:0007669"/>
    <property type="project" value="UniProtKB-KW"/>
</dbReference>
<dbReference type="Pfam" id="PF00211">
    <property type="entry name" value="Guanylate_cyc"/>
    <property type="match status" value="1"/>
</dbReference>
<dbReference type="Pfam" id="PF13426">
    <property type="entry name" value="PAS_9"/>
    <property type="match status" value="1"/>
</dbReference>
<dbReference type="InterPro" id="IPR029787">
    <property type="entry name" value="Nucleotide_cyclase"/>
</dbReference>
<comment type="similarity">
    <text evidence="7">Belongs to the adenylyl cyclase class-4/guanylyl cyclase family.</text>
</comment>
<evidence type="ECO:0000256" key="8">
    <source>
        <dbReference type="SAM" id="Coils"/>
    </source>
</evidence>
<dbReference type="VEuPathDB" id="AmoebaDB:NF0073030"/>
<dbReference type="GeneID" id="68115773"/>
<dbReference type="Pfam" id="PF25474">
    <property type="entry name" value="TPR_TmcB"/>
    <property type="match status" value="1"/>
</dbReference>
<dbReference type="PROSITE" id="PS50125">
    <property type="entry name" value="GUANYLATE_CYCLASE_2"/>
    <property type="match status" value="1"/>
</dbReference>
<accession>A0A6A5BH38</accession>
<keyword evidence="3" id="KW-0547">Nucleotide-binding</keyword>
<dbReference type="InterPro" id="IPR050401">
    <property type="entry name" value="Cyclic_nucleotide_synthase"/>
</dbReference>
<dbReference type="InterPro" id="IPR057352">
    <property type="entry name" value="TPR_TmcB/C"/>
</dbReference>
<feature type="transmembrane region" description="Helical" evidence="10">
    <location>
        <begin position="466"/>
        <end position="485"/>
    </location>
</feature>
<dbReference type="InterPro" id="IPR035965">
    <property type="entry name" value="PAS-like_dom_sf"/>
</dbReference>
<dbReference type="GO" id="GO:0035556">
    <property type="term" value="P:intracellular signal transduction"/>
    <property type="evidence" value="ECO:0007669"/>
    <property type="project" value="InterPro"/>
</dbReference>
<feature type="compositionally biased region" description="Low complexity" evidence="9">
    <location>
        <begin position="31"/>
        <end position="43"/>
    </location>
</feature>
<evidence type="ECO:0000256" key="7">
    <source>
        <dbReference type="RuleBase" id="RU000405"/>
    </source>
</evidence>
<dbReference type="GO" id="GO:0009190">
    <property type="term" value="P:cyclic nucleotide biosynthetic process"/>
    <property type="evidence" value="ECO:0007669"/>
    <property type="project" value="InterPro"/>
</dbReference>
<keyword evidence="8" id="KW-0175">Coiled coil</keyword>
<dbReference type="RefSeq" id="XP_044558061.1">
    <property type="nucleotide sequence ID" value="XM_044712421.1"/>
</dbReference>
<feature type="transmembrane region" description="Helical" evidence="10">
    <location>
        <begin position="1022"/>
        <end position="1044"/>
    </location>
</feature>
<reference evidence="12 13" key="1">
    <citation type="journal article" date="2019" name="Sci. Rep.">
        <title>Nanopore sequencing improves the draft genome of the human pathogenic amoeba Naegleria fowleri.</title>
        <authorList>
            <person name="Liechti N."/>
            <person name="Schurch N."/>
            <person name="Bruggmann R."/>
            <person name="Wittwer M."/>
        </authorList>
    </citation>
    <scope>NUCLEOTIDE SEQUENCE [LARGE SCALE GENOMIC DNA]</scope>
    <source>
        <strain evidence="12 13">ATCC 30894</strain>
    </source>
</reference>
<keyword evidence="4 10" id="KW-1133">Transmembrane helix</keyword>
<evidence type="ECO:0000313" key="12">
    <source>
        <dbReference type="EMBL" id="KAF0973348.1"/>
    </source>
</evidence>
<keyword evidence="13" id="KW-1185">Reference proteome</keyword>
<feature type="transmembrane region" description="Helical" evidence="10">
    <location>
        <begin position="276"/>
        <end position="294"/>
    </location>
</feature>
<name>A0A6A5BH38_NAEFO</name>
<dbReference type="VEuPathDB" id="AmoebaDB:NfTy_092500"/>
<evidence type="ECO:0000256" key="10">
    <source>
        <dbReference type="SAM" id="Phobius"/>
    </source>
</evidence>
<feature type="transmembrane region" description="Helical" evidence="10">
    <location>
        <begin position="190"/>
        <end position="212"/>
    </location>
</feature>
<gene>
    <name evidence="12" type="ORF">FDP41_008555</name>
</gene>
<keyword evidence="2 10" id="KW-0812">Transmembrane</keyword>
<dbReference type="OMA" id="MYFHREF"/>
<dbReference type="Gene3D" id="3.30.70.1230">
    <property type="entry name" value="Nucleotide cyclase"/>
    <property type="match status" value="1"/>
</dbReference>
<feature type="transmembrane region" description="Helical" evidence="10">
    <location>
        <begin position="146"/>
        <end position="170"/>
    </location>
</feature>
<keyword evidence="6 7" id="KW-0456">Lyase</keyword>
<evidence type="ECO:0000256" key="2">
    <source>
        <dbReference type="ARBA" id="ARBA00022692"/>
    </source>
</evidence>
<dbReference type="NCBIfam" id="TIGR00229">
    <property type="entry name" value="sensory_box"/>
    <property type="match status" value="1"/>
</dbReference>
<evidence type="ECO:0000256" key="1">
    <source>
        <dbReference type="ARBA" id="ARBA00004370"/>
    </source>
</evidence>
<evidence type="ECO:0000256" key="6">
    <source>
        <dbReference type="ARBA" id="ARBA00023239"/>
    </source>
</evidence>